<evidence type="ECO:0000313" key="14">
    <source>
        <dbReference type="Proteomes" id="UP000224634"/>
    </source>
</evidence>
<feature type="chain" id="PRO_5012496454" description="cutinase" evidence="12">
    <location>
        <begin position="17"/>
        <end position="217"/>
    </location>
</feature>
<evidence type="ECO:0000256" key="9">
    <source>
        <dbReference type="ARBA" id="ARBA00034045"/>
    </source>
</evidence>
<evidence type="ECO:0000256" key="5">
    <source>
        <dbReference type="ARBA" id="ARBA00022525"/>
    </source>
</evidence>
<feature type="active site" evidence="10">
    <location>
        <position position="185"/>
    </location>
</feature>
<evidence type="ECO:0000256" key="1">
    <source>
        <dbReference type="ARBA" id="ARBA00004613"/>
    </source>
</evidence>
<keyword evidence="6 12" id="KW-0732">Signal</keyword>
<keyword evidence="8 11" id="KW-1015">Disulfide bond</keyword>
<dbReference type="Pfam" id="PF01083">
    <property type="entry name" value="Cutinase"/>
    <property type="match status" value="1"/>
</dbReference>
<sequence>MKAQLLLTILASLAAAAPAPQSAPEISARGINDNELRDGACKDVTFIFARASTELGTMGSTVGPSTCEALKSDMRGRVACQGVGPAYTAALADNFLPKGTTDVAINEAKGLFELAASKCPGTQILAGGYSQGTAVIDNAVQQLSSQIQDQVKGVVLYGFTRNAQDNGGIPGFPKDKTKVYCALGDLVCSGTLIITAAHFTYSINVPAAARFLAGQIQ</sequence>
<dbReference type="EMBL" id="PDNA01000015">
    <property type="protein sequence ID" value="PGH26586.1"/>
    <property type="molecule type" value="Genomic_DNA"/>
</dbReference>
<keyword evidence="7" id="KW-0378">Hydrolase</keyword>
<comment type="caution">
    <text evidence="13">The sequence shown here is derived from an EMBL/GenBank/DDBJ whole genome shotgun (WGS) entry which is preliminary data.</text>
</comment>
<dbReference type="PANTHER" id="PTHR48250:SF3">
    <property type="entry name" value="CUTINASE 1-RELATED"/>
    <property type="match status" value="1"/>
</dbReference>
<evidence type="ECO:0000256" key="6">
    <source>
        <dbReference type="ARBA" id="ARBA00022729"/>
    </source>
</evidence>
<evidence type="ECO:0000256" key="11">
    <source>
        <dbReference type="PIRSR" id="PIRSR611150-2"/>
    </source>
</evidence>
<dbReference type="Gene3D" id="3.40.50.1820">
    <property type="entry name" value="alpha/beta hydrolase"/>
    <property type="match status" value="1"/>
</dbReference>
<dbReference type="GO" id="GO:0016052">
    <property type="term" value="P:carbohydrate catabolic process"/>
    <property type="evidence" value="ECO:0007669"/>
    <property type="project" value="TreeGrafter"/>
</dbReference>
<dbReference type="EC" id="3.1.1.74" evidence="3"/>
<dbReference type="GO" id="GO:0050525">
    <property type="term" value="F:cutinase activity"/>
    <property type="evidence" value="ECO:0007669"/>
    <property type="project" value="UniProtKB-EC"/>
</dbReference>
<protein>
    <recommendedName>
        <fullName evidence="3">cutinase</fullName>
        <ecNumber evidence="3">3.1.1.74</ecNumber>
    </recommendedName>
</protein>
<dbReference type="STRING" id="1447883.A0A2B7YY33"/>
<evidence type="ECO:0000256" key="10">
    <source>
        <dbReference type="PIRSR" id="PIRSR611150-1"/>
    </source>
</evidence>
<comment type="similarity">
    <text evidence="2">Belongs to the cutinase family.</text>
</comment>
<feature type="active site" description="Nucleophile" evidence="10">
    <location>
        <position position="130"/>
    </location>
</feature>
<dbReference type="SUPFAM" id="SSF53474">
    <property type="entry name" value="alpha/beta-Hydrolases"/>
    <property type="match status" value="1"/>
</dbReference>
<gene>
    <name evidence="13" type="ORF">AJ80_01715</name>
</gene>
<feature type="active site" description="Proton donor/acceptor" evidence="10">
    <location>
        <position position="198"/>
    </location>
</feature>
<dbReference type="InterPro" id="IPR000675">
    <property type="entry name" value="Cutinase/axe"/>
</dbReference>
<feature type="signal peptide" evidence="12">
    <location>
        <begin position="1"/>
        <end position="16"/>
    </location>
</feature>
<evidence type="ECO:0000256" key="2">
    <source>
        <dbReference type="ARBA" id="ARBA00007534"/>
    </source>
</evidence>
<evidence type="ECO:0000256" key="7">
    <source>
        <dbReference type="ARBA" id="ARBA00022801"/>
    </source>
</evidence>
<dbReference type="PRINTS" id="PR00129">
    <property type="entry name" value="CUTINASE"/>
</dbReference>
<evidence type="ECO:0000256" key="12">
    <source>
        <dbReference type="SAM" id="SignalP"/>
    </source>
</evidence>
<keyword evidence="4" id="KW-0719">Serine esterase</keyword>
<dbReference type="PROSITE" id="PS00931">
    <property type="entry name" value="CUTINASE_2"/>
    <property type="match status" value="1"/>
</dbReference>
<dbReference type="Proteomes" id="UP000224634">
    <property type="component" value="Unassembled WGS sequence"/>
</dbReference>
<organism evidence="13 14">
    <name type="scientific">Polytolypa hystricis (strain UAMH7299)</name>
    <dbReference type="NCBI Taxonomy" id="1447883"/>
    <lineage>
        <taxon>Eukaryota</taxon>
        <taxon>Fungi</taxon>
        <taxon>Dikarya</taxon>
        <taxon>Ascomycota</taxon>
        <taxon>Pezizomycotina</taxon>
        <taxon>Eurotiomycetes</taxon>
        <taxon>Eurotiomycetidae</taxon>
        <taxon>Onygenales</taxon>
        <taxon>Onygenales incertae sedis</taxon>
        <taxon>Polytolypa</taxon>
    </lineage>
</organism>
<evidence type="ECO:0000256" key="4">
    <source>
        <dbReference type="ARBA" id="ARBA00022487"/>
    </source>
</evidence>
<dbReference type="InterPro" id="IPR043579">
    <property type="entry name" value="CUTINASE_2"/>
</dbReference>
<feature type="disulfide bond" evidence="11">
    <location>
        <begin position="41"/>
        <end position="119"/>
    </location>
</feature>
<keyword evidence="14" id="KW-1185">Reference proteome</keyword>
<keyword evidence="5" id="KW-0964">Secreted</keyword>
<dbReference type="FunFam" id="3.40.50.1820:FF:000235">
    <property type="entry name" value="Cutinase 1"/>
    <property type="match status" value="1"/>
</dbReference>
<dbReference type="InterPro" id="IPR011150">
    <property type="entry name" value="Cutinase_monf"/>
</dbReference>
<evidence type="ECO:0000256" key="8">
    <source>
        <dbReference type="ARBA" id="ARBA00023157"/>
    </source>
</evidence>
<feature type="disulfide bond" evidence="11">
    <location>
        <begin position="181"/>
        <end position="188"/>
    </location>
</feature>
<accession>A0A2B7YY33</accession>
<reference evidence="13 14" key="1">
    <citation type="submission" date="2017-10" db="EMBL/GenBank/DDBJ databases">
        <title>Comparative genomics in systemic dimorphic fungi from Ajellomycetaceae.</title>
        <authorList>
            <person name="Munoz J.F."/>
            <person name="Mcewen J.G."/>
            <person name="Clay O.K."/>
            <person name="Cuomo C.A."/>
        </authorList>
    </citation>
    <scope>NUCLEOTIDE SEQUENCE [LARGE SCALE GENOMIC DNA]</scope>
    <source>
        <strain evidence="13 14">UAMH7299</strain>
    </source>
</reference>
<dbReference type="GO" id="GO:0005576">
    <property type="term" value="C:extracellular region"/>
    <property type="evidence" value="ECO:0007669"/>
    <property type="project" value="UniProtKB-SubCell"/>
</dbReference>
<evidence type="ECO:0000256" key="3">
    <source>
        <dbReference type="ARBA" id="ARBA00013095"/>
    </source>
</evidence>
<proteinExistence type="inferred from homology"/>
<dbReference type="InterPro" id="IPR029058">
    <property type="entry name" value="AB_hydrolase_fold"/>
</dbReference>
<comment type="subcellular location">
    <subcellularLocation>
        <location evidence="1">Secreted</location>
    </subcellularLocation>
</comment>
<name>A0A2B7YY33_POLH7</name>
<dbReference type="SMART" id="SM01110">
    <property type="entry name" value="Cutinase"/>
    <property type="match status" value="1"/>
</dbReference>
<dbReference type="PANTHER" id="PTHR48250">
    <property type="entry name" value="CUTINASE 2-RELATED"/>
    <property type="match status" value="1"/>
</dbReference>
<dbReference type="OrthoDB" id="3225429at2759"/>
<dbReference type="AlphaFoldDB" id="A0A2B7YY33"/>
<evidence type="ECO:0000313" key="13">
    <source>
        <dbReference type="EMBL" id="PGH26586.1"/>
    </source>
</evidence>
<comment type="catalytic activity">
    <reaction evidence="9">
        <text>cutin + H2O = cutin monomers.</text>
        <dbReference type="EC" id="3.1.1.74"/>
    </reaction>
</comment>